<gene>
    <name evidence="4" type="ORF">SAMN05660349_02048</name>
</gene>
<dbReference type="AlphaFoldDB" id="A0A1T5CQZ3"/>
<dbReference type="Proteomes" id="UP000190852">
    <property type="component" value="Unassembled WGS sequence"/>
</dbReference>
<name>A0A1T5CQZ3_9BACT</name>
<keyword evidence="1 4" id="KW-0238">DNA-binding</keyword>
<organism evidence="4 5">
    <name type="scientific">Parabacteroides chartae</name>
    <dbReference type="NCBI Taxonomy" id="1037355"/>
    <lineage>
        <taxon>Bacteria</taxon>
        <taxon>Pseudomonadati</taxon>
        <taxon>Bacteroidota</taxon>
        <taxon>Bacteroidia</taxon>
        <taxon>Bacteroidales</taxon>
        <taxon>Tannerellaceae</taxon>
        <taxon>Parabacteroides</taxon>
    </lineage>
</organism>
<dbReference type="InterPro" id="IPR041607">
    <property type="entry name" value="HU-HIG"/>
</dbReference>
<dbReference type="Pfam" id="PF18291">
    <property type="entry name" value="HU-HIG"/>
    <property type="match status" value="1"/>
</dbReference>
<feature type="compositionally biased region" description="Basic and acidic residues" evidence="2">
    <location>
        <begin position="1"/>
        <end position="18"/>
    </location>
</feature>
<reference evidence="5" key="1">
    <citation type="submission" date="2017-02" db="EMBL/GenBank/DDBJ databases">
        <authorList>
            <person name="Varghese N."/>
            <person name="Submissions S."/>
        </authorList>
    </citation>
    <scope>NUCLEOTIDE SEQUENCE [LARGE SCALE GENOMIC DNA]</scope>
    <source>
        <strain evidence="5">DSM 24967</strain>
    </source>
</reference>
<evidence type="ECO:0000313" key="5">
    <source>
        <dbReference type="Proteomes" id="UP000190852"/>
    </source>
</evidence>
<dbReference type="InterPro" id="IPR036388">
    <property type="entry name" value="WH-like_DNA-bd_sf"/>
</dbReference>
<evidence type="ECO:0000259" key="3">
    <source>
        <dbReference type="Pfam" id="PF18291"/>
    </source>
</evidence>
<dbReference type="InterPro" id="IPR010992">
    <property type="entry name" value="IHF-like_DNA-bd_dom_sf"/>
</dbReference>
<dbReference type="GO" id="GO:0003677">
    <property type="term" value="F:DNA binding"/>
    <property type="evidence" value="ECO:0007669"/>
    <property type="project" value="UniProtKB-KW"/>
</dbReference>
<dbReference type="Gene3D" id="4.10.520.10">
    <property type="entry name" value="IHF-like DNA-binding proteins"/>
    <property type="match status" value="1"/>
</dbReference>
<feature type="region of interest" description="Disordered" evidence="2">
    <location>
        <begin position="1"/>
        <end position="26"/>
    </location>
</feature>
<protein>
    <submittedName>
        <fullName evidence="4">DNA-binding protein, histone-like, putative</fullName>
    </submittedName>
</protein>
<proteinExistence type="predicted"/>
<evidence type="ECO:0000313" key="4">
    <source>
        <dbReference type="EMBL" id="SKB61844.1"/>
    </source>
</evidence>
<evidence type="ECO:0000256" key="2">
    <source>
        <dbReference type="SAM" id="MobiDB-lite"/>
    </source>
</evidence>
<dbReference type="EMBL" id="FUYQ01000013">
    <property type="protein sequence ID" value="SKB61844.1"/>
    <property type="molecule type" value="Genomic_DNA"/>
</dbReference>
<keyword evidence="5" id="KW-1185">Reference proteome</keyword>
<dbReference type="RefSeq" id="WP_079683546.1">
    <property type="nucleotide sequence ID" value="NZ_FUYQ01000013.1"/>
</dbReference>
<dbReference type="Gene3D" id="1.10.10.10">
    <property type="entry name" value="Winged helix-like DNA-binding domain superfamily/Winged helix DNA-binding domain"/>
    <property type="match status" value="1"/>
</dbReference>
<evidence type="ECO:0000256" key="1">
    <source>
        <dbReference type="ARBA" id="ARBA00023125"/>
    </source>
</evidence>
<sequence>MSIYYDMRENPNPEKDGNQKPLHPRAVSKGTIKADKIVDAIAQRTGFSRGEIQGVLEEYTQEMLLRVSEGYNVEWGTLGTLSPKLKAKRQVMTKSEIRSPSISVSGLNFKGSAWLSRQLNFDLERSESGFNNSKPYGAIYRRKLLEQYLDENPYIKRTDYSKLTGQLKNKAIQQLNEYVEQGVLIRLGRGNQTEYRRATQPAAAEK</sequence>
<dbReference type="SUPFAM" id="SSF47729">
    <property type="entry name" value="IHF-like DNA-binding proteins"/>
    <property type="match status" value="1"/>
</dbReference>
<feature type="domain" description="HU" evidence="3">
    <location>
        <begin position="1"/>
        <end position="120"/>
    </location>
</feature>
<accession>A0A1T5CQZ3</accession>